<evidence type="ECO:0000313" key="5">
    <source>
        <dbReference type="EMBL" id="CDR30273.1"/>
    </source>
</evidence>
<dbReference type="HOGENOM" id="CLU_000604_1_2_14"/>
<organism evidence="5 6">
    <name type="scientific">Acholeplasma oculi</name>
    <dbReference type="NCBI Taxonomy" id="35623"/>
    <lineage>
        <taxon>Bacteria</taxon>
        <taxon>Bacillati</taxon>
        <taxon>Mycoplasmatota</taxon>
        <taxon>Mollicutes</taxon>
        <taxon>Acholeplasmatales</taxon>
        <taxon>Acholeplasmataceae</taxon>
        <taxon>Acholeplasma</taxon>
    </lineage>
</organism>
<gene>
    <name evidence="5" type="ORF">Aocu_02000</name>
</gene>
<dbReference type="PANTHER" id="PTHR42711:SF1">
    <property type="entry name" value="ABC-TRANSPORT PROTEIN, ATP-BINDING COMPONENT"/>
    <property type="match status" value="1"/>
</dbReference>
<dbReference type="InterPro" id="IPR003593">
    <property type="entry name" value="AAA+_ATPase"/>
</dbReference>
<dbReference type="STRING" id="35623.Aocu_02000"/>
<dbReference type="FunCoup" id="A0A061A8V7">
    <property type="interactions" value="170"/>
</dbReference>
<dbReference type="SUPFAM" id="SSF52540">
    <property type="entry name" value="P-loop containing nucleoside triphosphate hydrolases"/>
    <property type="match status" value="1"/>
</dbReference>
<protein>
    <submittedName>
        <fullName evidence="5">ABC-2 family transporter, ATP-binding protein</fullName>
    </submittedName>
</protein>
<dbReference type="InterPro" id="IPR017871">
    <property type="entry name" value="ABC_transporter-like_CS"/>
</dbReference>
<evidence type="ECO:0000259" key="4">
    <source>
        <dbReference type="PROSITE" id="PS50893"/>
    </source>
</evidence>
<dbReference type="Proteomes" id="UP000032434">
    <property type="component" value="Chromosome 1"/>
</dbReference>
<keyword evidence="1" id="KW-0813">Transport</keyword>
<sequence length="333" mass="38156">MSIIEVKGVRKVFKKPVREPGLIGMFKTLFSFKYTKVEAVRDISFSLNKGEIVGYIGANGAGKSTTIKMMCGILTPTEGKITIDGFEPYNPKERKHVLNKLGVVFGQRTQLWWDLPLIESLVILKEIYDVTDKDYQERYQFLTKVLELDSFINQPVRTLSLGQRMRADLAASLIHNPKILFLDEPTIGLDVLVKDRMIEAIKEINQRYETTIVLTTHNMEDITDLCKRVIILDEGAILYDGPIKSIKTKFGDMRNISFLSKDQVNLEHLRNVLGTYAKIDEVDGYIHLTFDLSMISVNEVLKTILDLYRIEDIKIEENSLESIVKKIYETKQV</sequence>
<dbReference type="PANTHER" id="PTHR42711">
    <property type="entry name" value="ABC TRANSPORTER ATP-BINDING PROTEIN"/>
    <property type="match status" value="1"/>
</dbReference>
<keyword evidence="6" id="KW-1185">Reference proteome</keyword>
<dbReference type="PATRIC" id="fig|35623.3.peg.200"/>
<evidence type="ECO:0000256" key="1">
    <source>
        <dbReference type="ARBA" id="ARBA00022448"/>
    </source>
</evidence>
<dbReference type="Gene3D" id="3.40.50.300">
    <property type="entry name" value="P-loop containing nucleotide triphosphate hydrolases"/>
    <property type="match status" value="1"/>
</dbReference>
<dbReference type="InParanoid" id="A0A061A8V7"/>
<dbReference type="PROSITE" id="PS00211">
    <property type="entry name" value="ABC_TRANSPORTER_1"/>
    <property type="match status" value="1"/>
</dbReference>
<dbReference type="InterPro" id="IPR050763">
    <property type="entry name" value="ABC_transporter_ATP-binding"/>
</dbReference>
<dbReference type="SMART" id="SM00382">
    <property type="entry name" value="AAA"/>
    <property type="match status" value="1"/>
</dbReference>
<dbReference type="KEGG" id="aoc:Aocu_02000"/>
<evidence type="ECO:0000313" key="6">
    <source>
        <dbReference type="Proteomes" id="UP000032434"/>
    </source>
</evidence>
<reference evidence="6" key="1">
    <citation type="submission" date="2014-05" db="EMBL/GenBank/DDBJ databases">
        <authorList>
            <person name="Kube M."/>
        </authorList>
    </citation>
    <scope>NUCLEOTIDE SEQUENCE [LARGE SCALE GENOMIC DNA]</scope>
</reference>
<dbReference type="InterPro" id="IPR027417">
    <property type="entry name" value="P-loop_NTPase"/>
</dbReference>
<dbReference type="EMBL" id="LK028559">
    <property type="protein sequence ID" value="CDR30273.1"/>
    <property type="molecule type" value="Genomic_DNA"/>
</dbReference>
<dbReference type="PROSITE" id="PS50893">
    <property type="entry name" value="ABC_TRANSPORTER_2"/>
    <property type="match status" value="1"/>
</dbReference>
<keyword evidence="3 5" id="KW-0067">ATP-binding</keyword>
<dbReference type="GO" id="GO:0016887">
    <property type="term" value="F:ATP hydrolysis activity"/>
    <property type="evidence" value="ECO:0007669"/>
    <property type="project" value="InterPro"/>
</dbReference>
<name>A0A061A8V7_9MOLU</name>
<proteinExistence type="predicted"/>
<keyword evidence="2" id="KW-0547">Nucleotide-binding</keyword>
<dbReference type="Pfam" id="PF00005">
    <property type="entry name" value="ABC_tran"/>
    <property type="match status" value="1"/>
</dbReference>
<dbReference type="GO" id="GO:0005524">
    <property type="term" value="F:ATP binding"/>
    <property type="evidence" value="ECO:0007669"/>
    <property type="project" value="UniProtKB-KW"/>
</dbReference>
<dbReference type="InterPro" id="IPR003439">
    <property type="entry name" value="ABC_transporter-like_ATP-bd"/>
</dbReference>
<evidence type="ECO:0000256" key="3">
    <source>
        <dbReference type="ARBA" id="ARBA00022840"/>
    </source>
</evidence>
<feature type="domain" description="ABC transporter" evidence="4">
    <location>
        <begin position="17"/>
        <end position="259"/>
    </location>
</feature>
<accession>A0A061A8V7</accession>
<dbReference type="AlphaFoldDB" id="A0A061A8V7"/>
<evidence type="ECO:0000256" key="2">
    <source>
        <dbReference type="ARBA" id="ARBA00022741"/>
    </source>
</evidence>